<dbReference type="EMBL" id="UIDG01000201">
    <property type="protein sequence ID" value="SUS06412.1"/>
    <property type="molecule type" value="Genomic_DNA"/>
</dbReference>
<reference evidence="2" key="1">
    <citation type="submission" date="2018-07" db="EMBL/GenBank/DDBJ databases">
        <authorList>
            <person name="Quirk P.G."/>
            <person name="Krulwich T.A."/>
        </authorList>
    </citation>
    <scope>NUCLEOTIDE SEQUENCE</scope>
</reference>
<proteinExistence type="predicted"/>
<dbReference type="AlphaFoldDB" id="A0A380TD51"/>
<organism evidence="2">
    <name type="scientific">metagenome</name>
    <dbReference type="NCBI Taxonomy" id="256318"/>
    <lineage>
        <taxon>unclassified sequences</taxon>
        <taxon>metagenomes</taxon>
    </lineage>
</organism>
<sequence length="59" mass="6425">MWYDVDGLAFLDIVRETEGDQVSAPVGALPQRSQSSPQSIRVPKVASRLPPAAVMPRPH</sequence>
<accession>A0A380TD51</accession>
<name>A0A380TD51_9ZZZZ</name>
<feature type="region of interest" description="Disordered" evidence="1">
    <location>
        <begin position="21"/>
        <end position="59"/>
    </location>
</feature>
<evidence type="ECO:0000256" key="1">
    <source>
        <dbReference type="SAM" id="MobiDB-lite"/>
    </source>
</evidence>
<gene>
    <name evidence="2" type="ORF">DF3PB_280010</name>
</gene>
<protein>
    <submittedName>
        <fullName evidence="2">Uncharacterized protein</fullName>
    </submittedName>
</protein>
<evidence type="ECO:0000313" key="2">
    <source>
        <dbReference type="EMBL" id="SUS06412.1"/>
    </source>
</evidence>
<feature type="compositionally biased region" description="Low complexity" evidence="1">
    <location>
        <begin position="30"/>
        <end position="39"/>
    </location>
</feature>